<gene>
    <name evidence="1" type="ORF">MANES_08G035700v8</name>
</gene>
<protein>
    <submittedName>
        <fullName evidence="1">Uncharacterized protein</fullName>
    </submittedName>
</protein>
<evidence type="ECO:0000313" key="1">
    <source>
        <dbReference type="EMBL" id="KAG8648740.1"/>
    </source>
</evidence>
<name>A0ACB7H9S9_MANES</name>
<dbReference type="EMBL" id="CM004394">
    <property type="protein sequence ID" value="KAG8648740.1"/>
    <property type="molecule type" value="Genomic_DNA"/>
</dbReference>
<dbReference type="Proteomes" id="UP000091857">
    <property type="component" value="Chromosome 8"/>
</dbReference>
<reference evidence="2" key="1">
    <citation type="journal article" date="2016" name="Nat. Biotechnol.">
        <title>Sequencing wild and cultivated cassava and related species reveals extensive interspecific hybridization and genetic diversity.</title>
        <authorList>
            <person name="Bredeson J.V."/>
            <person name="Lyons J.B."/>
            <person name="Prochnik S.E."/>
            <person name="Wu G.A."/>
            <person name="Ha C.M."/>
            <person name="Edsinger-Gonzales E."/>
            <person name="Grimwood J."/>
            <person name="Schmutz J."/>
            <person name="Rabbi I.Y."/>
            <person name="Egesi C."/>
            <person name="Nauluvula P."/>
            <person name="Lebot V."/>
            <person name="Ndunguru J."/>
            <person name="Mkamilo G."/>
            <person name="Bart R.S."/>
            <person name="Setter T.L."/>
            <person name="Gleadow R.M."/>
            <person name="Kulakow P."/>
            <person name="Ferguson M.E."/>
            <person name="Rounsley S."/>
            <person name="Rokhsar D.S."/>
        </authorList>
    </citation>
    <scope>NUCLEOTIDE SEQUENCE [LARGE SCALE GENOMIC DNA]</scope>
    <source>
        <strain evidence="2">cv. AM560-2</strain>
    </source>
</reference>
<sequence>MSLHNIASECVCYVHCNFCNTNLVVNVPGNITVNVVTVKCGHCSNLLSLNTEALPQNTHNLQNVLKQNIFYQDLSEESGSSKSTEVSASDSSSENEHPRTLSVHAGTMGKRQRAPSAYNKFIKEEIRRLKINNPKITHKEAFSTAAKNWAHLPHTDFGLTLNGNIKEIEGQGA</sequence>
<keyword evidence="2" id="KW-1185">Reference proteome</keyword>
<accession>A0ACB7H9S9</accession>
<organism evidence="1 2">
    <name type="scientific">Manihot esculenta</name>
    <name type="common">Cassava</name>
    <name type="synonym">Jatropha manihot</name>
    <dbReference type="NCBI Taxonomy" id="3983"/>
    <lineage>
        <taxon>Eukaryota</taxon>
        <taxon>Viridiplantae</taxon>
        <taxon>Streptophyta</taxon>
        <taxon>Embryophyta</taxon>
        <taxon>Tracheophyta</taxon>
        <taxon>Spermatophyta</taxon>
        <taxon>Magnoliopsida</taxon>
        <taxon>eudicotyledons</taxon>
        <taxon>Gunneridae</taxon>
        <taxon>Pentapetalae</taxon>
        <taxon>rosids</taxon>
        <taxon>fabids</taxon>
        <taxon>Malpighiales</taxon>
        <taxon>Euphorbiaceae</taxon>
        <taxon>Crotonoideae</taxon>
        <taxon>Manihoteae</taxon>
        <taxon>Manihot</taxon>
    </lineage>
</organism>
<proteinExistence type="predicted"/>
<comment type="caution">
    <text evidence="1">The sequence shown here is derived from an EMBL/GenBank/DDBJ whole genome shotgun (WGS) entry which is preliminary data.</text>
</comment>
<evidence type="ECO:0000313" key="2">
    <source>
        <dbReference type="Proteomes" id="UP000091857"/>
    </source>
</evidence>